<evidence type="ECO:0000256" key="1">
    <source>
        <dbReference type="ARBA" id="ARBA00023125"/>
    </source>
</evidence>
<dbReference type="Gene3D" id="1.10.260.40">
    <property type="entry name" value="lambda repressor-like DNA-binding domains"/>
    <property type="match status" value="1"/>
</dbReference>
<evidence type="ECO:0000313" key="6">
    <source>
        <dbReference type="Proteomes" id="UP000247005"/>
    </source>
</evidence>
<accession>A0A2P5GVK2</accession>
<dbReference type="GO" id="GO:0003677">
    <property type="term" value="F:DNA binding"/>
    <property type="evidence" value="ECO:0007669"/>
    <property type="project" value="UniProtKB-KW"/>
</dbReference>
<dbReference type="SMART" id="SM00530">
    <property type="entry name" value="HTH_XRE"/>
    <property type="match status" value="1"/>
</dbReference>
<dbReference type="NCBIfam" id="NF007257">
    <property type="entry name" value="PRK09706.1"/>
    <property type="match status" value="1"/>
</dbReference>
<dbReference type="Pfam" id="PF01381">
    <property type="entry name" value="HTH_3"/>
    <property type="match status" value="1"/>
</dbReference>
<dbReference type="OrthoDB" id="9791537at2"/>
<protein>
    <submittedName>
        <fullName evidence="4">Transcriptional regulator</fullName>
    </submittedName>
</protein>
<gene>
    <name evidence="4" type="ORF">CHU32_03780</name>
    <name evidence="3" type="ORF">CHU33_20065</name>
</gene>
<keyword evidence="1" id="KW-0238">DNA-binding</keyword>
<name>A0A2P5GVK2_9ENTR</name>
<dbReference type="PANTHER" id="PTHR46558:SF11">
    <property type="entry name" value="HTH-TYPE TRANSCRIPTIONAL REGULATOR XRE"/>
    <property type="match status" value="1"/>
</dbReference>
<dbReference type="Proteomes" id="UP000237073">
    <property type="component" value="Unassembled WGS sequence"/>
</dbReference>
<evidence type="ECO:0000313" key="5">
    <source>
        <dbReference type="Proteomes" id="UP000237073"/>
    </source>
</evidence>
<organism evidence="4 6">
    <name type="scientific">Superficieibacter electus</name>
    <dbReference type="NCBI Taxonomy" id="2022662"/>
    <lineage>
        <taxon>Bacteria</taxon>
        <taxon>Pseudomonadati</taxon>
        <taxon>Pseudomonadota</taxon>
        <taxon>Gammaproteobacteria</taxon>
        <taxon>Enterobacterales</taxon>
        <taxon>Enterobacteriaceae</taxon>
        <taxon>Superficieibacter</taxon>
    </lineage>
</organism>
<evidence type="ECO:0000313" key="3">
    <source>
        <dbReference type="EMBL" id="POP42364.1"/>
    </source>
</evidence>
<dbReference type="PANTHER" id="PTHR46558">
    <property type="entry name" value="TRACRIPTIONAL REGULATORY PROTEIN-RELATED-RELATED"/>
    <property type="match status" value="1"/>
</dbReference>
<comment type="caution">
    <text evidence="4">The sequence shown here is derived from an EMBL/GenBank/DDBJ whole genome shotgun (WGS) entry which is preliminary data.</text>
</comment>
<dbReference type="EMBL" id="PQGD01000002">
    <property type="protein sequence ID" value="POP50553.1"/>
    <property type="molecule type" value="Genomic_DNA"/>
</dbReference>
<dbReference type="CDD" id="cd00093">
    <property type="entry name" value="HTH_XRE"/>
    <property type="match status" value="1"/>
</dbReference>
<dbReference type="EMBL" id="PQGE01000020">
    <property type="protein sequence ID" value="POP42364.1"/>
    <property type="molecule type" value="Genomic_DNA"/>
</dbReference>
<reference evidence="5 6" key="1">
    <citation type="submission" date="2018-01" db="EMBL/GenBank/DDBJ databases">
        <title>Superficieibacter electus gen. nov., sp. nov., an extended-spectrum beta-lactamase possessing member of the Enterobacteriaceae family, isolated from intensive care unit surfaces.</title>
        <authorList>
            <person name="Potter R.F."/>
            <person name="D'Souza A.W."/>
        </authorList>
    </citation>
    <scope>NUCLEOTIDE SEQUENCE [LARGE SCALE GENOMIC DNA]</scope>
    <source>
        <strain evidence="4 6">BP-1</strain>
        <strain evidence="3 5">BP-2</strain>
    </source>
</reference>
<dbReference type="RefSeq" id="WP_103677834.1">
    <property type="nucleotide sequence ID" value="NZ_PQGD01000002.1"/>
</dbReference>
<dbReference type="SUPFAM" id="SSF47413">
    <property type="entry name" value="lambda repressor-like DNA-binding domains"/>
    <property type="match status" value="1"/>
</dbReference>
<dbReference type="AlphaFoldDB" id="A0A2P5GVK2"/>
<evidence type="ECO:0000259" key="2">
    <source>
        <dbReference type="PROSITE" id="PS50943"/>
    </source>
</evidence>
<dbReference type="Proteomes" id="UP000247005">
    <property type="component" value="Unassembled WGS sequence"/>
</dbReference>
<dbReference type="InterPro" id="IPR001387">
    <property type="entry name" value="Cro/C1-type_HTH"/>
</dbReference>
<keyword evidence="5" id="KW-1185">Reference proteome</keyword>
<dbReference type="InterPro" id="IPR010982">
    <property type="entry name" value="Lambda_DNA-bd_dom_sf"/>
</dbReference>
<feature type="domain" description="HTH cro/C1-type" evidence="2">
    <location>
        <begin position="10"/>
        <end position="64"/>
    </location>
</feature>
<dbReference type="PROSITE" id="PS50943">
    <property type="entry name" value="HTH_CROC1"/>
    <property type="match status" value="1"/>
</dbReference>
<sequence>MATSTIGQRILQRRKENKMTQRGLAQAAGVSYASISLWESDKTEPKGKNLHSLAEGLQCSPTWLLFGDEDQTPGEPIPEEKKLLLSEDEEELLKLYRALPESEQSAHINSLRARVDNFNNLFEELLKARKRNQLK</sequence>
<evidence type="ECO:0000313" key="4">
    <source>
        <dbReference type="EMBL" id="POP50553.1"/>
    </source>
</evidence>
<proteinExistence type="predicted"/>